<dbReference type="Pfam" id="PF00440">
    <property type="entry name" value="TetR_N"/>
    <property type="match status" value="1"/>
</dbReference>
<gene>
    <name evidence="6" type="ORF">TK50_10970</name>
</gene>
<dbReference type="PROSITE" id="PS50977">
    <property type="entry name" value="HTH_TETR_2"/>
    <property type="match status" value="1"/>
</dbReference>
<dbReference type="EMBL" id="JXSX01000001">
    <property type="protein sequence ID" value="KIR65825.1"/>
    <property type="molecule type" value="Genomic_DNA"/>
</dbReference>
<dbReference type="GeneID" id="301304656"/>
<evidence type="ECO:0000256" key="3">
    <source>
        <dbReference type="ARBA" id="ARBA00023163"/>
    </source>
</evidence>
<feature type="domain" description="HTH tetR-type" evidence="5">
    <location>
        <begin position="13"/>
        <end position="73"/>
    </location>
</feature>
<keyword evidence="2 4" id="KW-0238">DNA-binding</keyword>
<reference evidence="6 7" key="1">
    <citation type="submission" date="2015-01" db="EMBL/GenBank/DDBJ databases">
        <title>Sequencing and annotation of Micromonospora carbonacea strain JXNU-1 genome.</title>
        <authorList>
            <person name="Long Z."/>
            <person name="Huang Y."/>
            <person name="Jiang Y."/>
        </authorList>
    </citation>
    <scope>NUCLEOTIDE SEQUENCE [LARGE SCALE GENOMIC DNA]</scope>
    <source>
        <strain evidence="6 7">JXNU-1</strain>
    </source>
</reference>
<evidence type="ECO:0000256" key="4">
    <source>
        <dbReference type="PROSITE-ProRule" id="PRU00335"/>
    </source>
</evidence>
<dbReference type="InterPro" id="IPR050109">
    <property type="entry name" value="HTH-type_TetR-like_transc_reg"/>
</dbReference>
<organism evidence="6 7">
    <name type="scientific">Micromonospora haikouensis</name>
    <dbReference type="NCBI Taxonomy" id="686309"/>
    <lineage>
        <taxon>Bacteria</taxon>
        <taxon>Bacillati</taxon>
        <taxon>Actinomycetota</taxon>
        <taxon>Actinomycetes</taxon>
        <taxon>Micromonosporales</taxon>
        <taxon>Micromonosporaceae</taxon>
        <taxon>Micromonospora</taxon>
    </lineage>
</organism>
<evidence type="ECO:0000259" key="5">
    <source>
        <dbReference type="PROSITE" id="PS50977"/>
    </source>
</evidence>
<dbReference type="Proteomes" id="UP000032254">
    <property type="component" value="Unassembled WGS sequence"/>
</dbReference>
<evidence type="ECO:0000256" key="1">
    <source>
        <dbReference type="ARBA" id="ARBA00023015"/>
    </source>
</evidence>
<evidence type="ECO:0000256" key="2">
    <source>
        <dbReference type="ARBA" id="ARBA00023125"/>
    </source>
</evidence>
<protein>
    <recommendedName>
        <fullName evidence="5">HTH tetR-type domain-containing protein</fullName>
    </recommendedName>
</protein>
<dbReference type="GO" id="GO:0003700">
    <property type="term" value="F:DNA-binding transcription factor activity"/>
    <property type="evidence" value="ECO:0007669"/>
    <property type="project" value="TreeGrafter"/>
</dbReference>
<comment type="caution">
    <text evidence="6">The sequence shown here is derived from an EMBL/GenBank/DDBJ whole genome shotgun (WGS) entry which is preliminary data.</text>
</comment>
<dbReference type="OrthoDB" id="8688418at2"/>
<feature type="DNA-binding region" description="H-T-H motif" evidence="4">
    <location>
        <begin position="36"/>
        <end position="55"/>
    </location>
</feature>
<dbReference type="InterPro" id="IPR023772">
    <property type="entry name" value="DNA-bd_HTH_TetR-type_CS"/>
</dbReference>
<keyword evidence="3" id="KW-0804">Transcription</keyword>
<name>A0A0D0X8S4_9ACTN</name>
<keyword evidence="7" id="KW-1185">Reference proteome</keyword>
<dbReference type="InterPro" id="IPR001647">
    <property type="entry name" value="HTH_TetR"/>
</dbReference>
<keyword evidence="1" id="KW-0805">Transcription regulation</keyword>
<dbReference type="RefSeq" id="WP_043962641.1">
    <property type="nucleotide sequence ID" value="NZ_JBIAOP010000003.1"/>
</dbReference>
<dbReference type="SUPFAM" id="SSF46689">
    <property type="entry name" value="Homeodomain-like"/>
    <property type="match status" value="1"/>
</dbReference>
<dbReference type="PROSITE" id="PS01081">
    <property type="entry name" value="HTH_TETR_1"/>
    <property type="match status" value="1"/>
</dbReference>
<dbReference type="Pfam" id="PF17754">
    <property type="entry name" value="TetR_C_14"/>
    <property type="match status" value="1"/>
</dbReference>
<dbReference type="InterPro" id="IPR041347">
    <property type="entry name" value="MftR_C"/>
</dbReference>
<accession>A0A0D0X8S4</accession>
<dbReference type="PATRIC" id="fig|47853.6.peg.2325"/>
<dbReference type="PANTHER" id="PTHR30055:SF234">
    <property type="entry name" value="HTH-TYPE TRANSCRIPTIONAL REGULATOR BETI"/>
    <property type="match status" value="1"/>
</dbReference>
<evidence type="ECO:0000313" key="6">
    <source>
        <dbReference type="EMBL" id="KIR65825.1"/>
    </source>
</evidence>
<dbReference type="Gene3D" id="1.10.357.10">
    <property type="entry name" value="Tetracycline Repressor, domain 2"/>
    <property type="match status" value="1"/>
</dbReference>
<dbReference type="InterPro" id="IPR009057">
    <property type="entry name" value="Homeodomain-like_sf"/>
</dbReference>
<dbReference type="PRINTS" id="PR00455">
    <property type="entry name" value="HTHTETR"/>
</dbReference>
<dbReference type="PANTHER" id="PTHR30055">
    <property type="entry name" value="HTH-TYPE TRANSCRIPTIONAL REGULATOR RUTR"/>
    <property type="match status" value="1"/>
</dbReference>
<proteinExistence type="predicted"/>
<dbReference type="GO" id="GO:0000976">
    <property type="term" value="F:transcription cis-regulatory region binding"/>
    <property type="evidence" value="ECO:0007669"/>
    <property type="project" value="TreeGrafter"/>
</dbReference>
<sequence length="198" mass="21621">MTRTEGLRERRRRQTHREIQEAALRLAGERGFAKVTVEMISAEAGVSTRTFFNYFPSKEAAVIAMPPMPPDEDVTAFAAAGPADPGDVLLDLIALLLRDMARHPPERGALHAMFALGQEHPAVLAAMLAGFEGFQRQLAVTVAARTGEQPHDEMPRLIASLAMAAIRTGMENFTSGEDDDPVPYVERAVTTLRTLLGR</sequence>
<evidence type="ECO:0000313" key="7">
    <source>
        <dbReference type="Proteomes" id="UP000032254"/>
    </source>
</evidence>
<dbReference type="AlphaFoldDB" id="A0A0D0X8S4"/>